<name>A0A1E3KWT4_9BACL</name>
<dbReference type="Proteomes" id="UP000094578">
    <property type="component" value="Unassembled WGS sequence"/>
</dbReference>
<dbReference type="AlphaFoldDB" id="A0A1E3KWT4"/>
<sequence>MKKAKILTIVILAFVITFSSVSVASAAGTYAFINNTDGGSSFGYVTGKGKQASVTFVTDGAATIYMNNYWGPSTPNPSTRGESYVYRTNGATTIKLAYYMKFGEEYQIEVRLNSGKYAKAYVYSE</sequence>
<evidence type="ECO:0000313" key="3">
    <source>
        <dbReference type="Proteomes" id="UP000094578"/>
    </source>
</evidence>
<dbReference type="EMBL" id="MDER01000105">
    <property type="protein sequence ID" value="ODP26002.1"/>
    <property type="molecule type" value="Genomic_DNA"/>
</dbReference>
<accession>A0A1E3KWT4</accession>
<keyword evidence="1" id="KW-0732">Signal</keyword>
<feature type="signal peptide" evidence="1">
    <location>
        <begin position="1"/>
        <end position="26"/>
    </location>
</feature>
<keyword evidence="3" id="KW-1185">Reference proteome</keyword>
<reference evidence="2 3" key="1">
    <citation type="submission" date="2016-08" db="EMBL/GenBank/DDBJ databases">
        <title>Genome sequencing of Paenibacillus sp. TI45-13ar, isolated from Korean traditional nuruk.</title>
        <authorList>
            <person name="Kim S.-J."/>
        </authorList>
    </citation>
    <scope>NUCLEOTIDE SEQUENCE [LARGE SCALE GENOMIC DNA]</scope>
    <source>
        <strain evidence="2 3">TI45-13ar</strain>
    </source>
</reference>
<feature type="chain" id="PRO_5009131088" evidence="1">
    <location>
        <begin position="27"/>
        <end position="125"/>
    </location>
</feature>
<protein>
    <submittedName>
        <fullName evidence="2">Uncharacterized protein</fullName>
    </submittedName>
</protein>
<evidence type="ECO:0000313" key="2">
    <source>
        <dbReference type="EMBL" id="ODP26002.1"/>
    </source>
</evidence>
<organism evidence="2 3">
    <name type="scientific">Paenibacillus nuruki</name>
    <dbReference type="NCBI Taxonomy" id="1886670"/>
    <lineage>
        <taxon>Bacteria</taxon>
        <taxon>Bacillati</taxon>
        <taxon>Bacillota</taxon>
        <taxon>Bacilli</taxon>
        <taxon>Bacillales</taxon>
        <taxon>Paenibacillaceae</taxon>
        <taxon>Paenibacillus</taxon>
    </lineage>
</organism>
<evidence type="ECO:0000256" key="1">
    <source>
        <dbReference type="SAM" id="SignalP"/>
    </source>
</evidence>
<gene>
    <name evidence="2" type="ORF">PTI45_04664</name>
</gene>
<dbReference type="RefSeq" id="WP_069329961.1">
    <property type="nucleotide sequence ID" value="NZ_MDER01000105.1"/>
</dbReference>
<comment type="caution">
    <text evidence="2">The sequence shown here is derived from an EMBL/GenBank/DDBJ whole genome shotgun (WGS) entry which is preliminary data.</text>
</comment>
<proteinExistence type="predicted"/>